<dbReference type="SMART" id="SM00231">
    <property type="entry name" value="FA58C"/>
    <property type="match status" value="3"/>
</dbReference>
<name>A0A368WA03_9BACL</name>
<evidence type="ECO:0000256" key="5">
    <source>
        <dbReference type="ARBA" id="ARBA00023277"/>
    </source>
</evidence>
<dbReference type="InterPro" id="IPR012334">
    <property type="entry name" value="Pectin_lyas_fold"/>
</dbReference>
<evidence type="ECO:0000256" key="3">
    <source>
        <dbReference type="ARBA" id="ARBA00022737"/>
    </source>
</evidence>
<dbReference type="EMBL" id="QPJD01000004">
    <property type="protein sequence ID" value="RCW49612.1"/>
    <property type="molecule type" value="Genomic_DNA"/>
</dbReference>
<protein>
    <submittedName>
        <fullName evidence="9">Glycosyl hydrolase family 28</fullName>
    </submittedName>
</protein>
<dbReference type="Gene3D" id="2.60.120.260">
    <property type="entry name" value="Galactose-binding domain-like"/>
    <property type="match status" value="3"/>
</dbReference>
<dbReference type="SUPFAM" id="SSF49785">
    <property type="entry name" value="Galactose-binding domain-like"/>
    <property type="match status" value="3"/>
</dbReference>
<evidence type="ECO:0000256" key="7">
    <source>
        <dbReference type="SAM" id="MobiDB-lite"/>
    </source>
</evidence>
<dbReference type="RefSeq" id="WP_114379509.1">
    <property type="nucleotide sequence ID" value="NZ_QPJD01000004.1"/>
</dbReference>
<dbReference type="InterPro" id="IPR013320">
    <property type="entry name" value="ConA-like_dom_sf"/>
</dbReference>
<feature type="domain" description="F5/8 type C" evidence="8">
    <location>
        <begin position="790"/>
        <end position="896"/>
    </location>
</feature>
<keyword evidence="9" id="KW-0378">Hydrolase</keyword>
<evidence type="ECO:0000256" key="1">
    <source>
        <dbReference type="ARBA" id="ARBA00022536"/>
    </source>
</evidence>
<evidence type="ECO:0000313" key="10">
    <source>
        <dbReference type="Proteomes" id="UP000252415"/>
    </source>
</evidence>
<dbReference type="GO" id="GO:0000272">
    <property type="term" value="P:polysaccharide catabolic process"/>
    <property type="evidence" value="ECO:0007669"/>
    <property type="project" value="UniProtKB-KW"/>
</dbReference>
<keyword evidence="2" id="KW-0732">Signal</keyword>
<accession>A0A368WA03</accession>
<dbReference type="CDD" id="cd00110">
    <property type="entry name" value="LamG"/>
    <property type="match status" value="1"/>
</dbReference>
<keyword evidence="5" id="KW-0119">Carbohydrate metabolism</keyword>
<evidence type="ECO:0000256" key="2">
    <source>
        <dbReference type="ARBA" id="ARBA00022729"/>
    </source>
</evidence>
<dbReference type="PANTHER" id="PTHR31736">
    <property type="match status" value="1"/>
</dbReference>
<dbReference type="GO" id="GO:0016787">
    <property type="term" value="F:hydrolase activity"/>
    <property type="evidence" value="ECO:0007669"/>
    <property type="project" value="UniProtKB-KW"/>
</dbReference>
<dbReference type="Pfam" id="PF13385">
    <property type="entry name" value="Laminin_G_3"/>
    <property type="match status" value="2"/>
</dbReference>
<dbReference type="InterPro" id="IPR008979">
    <property type="entry name" value="Galactose-bd-like_sf"/>
</dbReference>
<keyword evidence="4" id="KW-1015">Disulfide bond</keyword>
<feature type="domain" description="F5/8 type C" evidence="8">
    <location>
        <begin position="492"/>
        <end position="612"/>
    </location>
</feature>
<keyword evidence="3" id="KW-0677">Repeat</keyword>
<dbReference type="SMART" id="SM00560">
    <property type="entry name" value="LamGL"/>
    <property type="match status" value="2"/>
</dbReference>
<keyword evidence="1" id="KW-0245">EGF-like domain</keyword>
<evidence type="ECO:0000256" key="6">
    <source>
        <dbReference type="ARBA" id="ARBA00023326"/>
    </source>
</evidence>
<feature type="domain" description="F5/8 type C" evidence="8">
    <location>
        <begin position="623"/>
        <end position="765"/>
    </location>
</feature>
<keyword evidence="10" id="KW-1185">Reference proteome</keyword>
<dbReference type="InterPro" id="IPR006558">
    <property type="entry name" value="LamG-like"/>
</dbReference>
<organism evidence="9 10">
    <name type="scientific">Paenibacillus prosopidis</name>
    <dbReference type="NCBI Taxonomy" id="630520"/>
    <lineage>
        <taxon>Bacteria</taxon>
        <taxon>Bacillati</taxon>
        <taxon>Bacillota</taxon>
        <taxon>Bacilli</taxon>
        <taxon>Bacillales</taxon>
        <taxon>Paenibacillaceae</taxon>
        <taxon>Paenibacillus</taxon>
    </lineage>
</organism>
<feature type="compositionally biased region" description="Polar residues" evidence="7">
    <location>
        <begin position="528"/>
        <end position="537"/>
    </location>
</feature>
<comment type="caution">
    <text evidence="9">The sequence shown here is derived from an EMBL/GenBank/DDBJ whole genome shotgun (WGS) entry which is preliminary data.</text>
</comment>
<dbReference type="PANTHER" id="PTHR31736:SF9">
    <property type="entry name" value="ENDO-XYLOGALACTURONAN HYDROLASE A-RELATED"/>
    <property type="match status" value="1"/>
</dbReference>
<dbReference type="Pfam" id="PF00754">
    <property type="entry name" value="F5_F8_type_C"/>
    <property type="match status" value="3"/>
</dbReference>
<dbReference type="InterPro" id="IPR001791">
    <property type="entry name" value="Laminin_G"/>
</dbReference>
<sequence length="1316" mass="141072">MTNNSSWFNRRKKGSKVLTFLLAFVIAFIPMAVNFPSKVEAATTLTIYPAPAGIPLNTDYTVQVREPGGVWQNLDEYRTTVGYPTKTNASFVYFDTDNQVEMSVTYNAGTLTSSRIRGLNTTITPTINGNTMTFSMSGPMKLSVEVNGDINRNLMIFANPLEVNPPSPSDPNVIYLGPGIYTQDYTVPSGKTLYIAGGAVVKGGIILDNATNAKVIGRGVLDRPSGRAISIDYSNQITVDGIIVNNYGSADGGGCAINAGNSSNVVINNFKAYGSNKWGDGIDIFASKYVTINDVYIRSHDDSVAVYNARANGGRIWYGDSQDIAVSNSILQPDFARPINIGTHGFTWAPGGGQTIENVTFSNLDLWVYNGGQRVQFISADGNLIQNMNFNDIRIDDNTEGRWLVMNVRGKWDYGPGRGINNVHFKNVSYTGNGNGSSPIEGYDSTSKIQNITFENLTMNGTVITNAAQGNITTNGYTGNINFIASGAPVPVAAPQFPSPTPINLALNRTASASSSQAGNPASGGNDGSTSTRWSANDGNTGHWWMVDLGSSKNITRGIQVMWEQSGKAYKYKIETSNDNVNWTLQADKTNNTNTDQIQNDVFYDTARYVRITVTGLASGAWASFYDFKVLGEAVNLAEWKASSTDSTLTGFPVSSGIDGNAITRWSAADQAAGHWVTVDLGLIKNITYGTQVGFEKSGVAYQYKIETSKDNTNWTSKADKTNNTSTEKVQTDYFTDSARYVRITVTGVPSGAIASFYDFKVFGDPINLALGKPASTDSADPANPAANGNDISTSTRWSASNGLTDHWWTADLGSSKWINGTQVMWEKLDSYYRYKIETSMDNVNWTMRVDKGWYGDTAQVQSDYFVATAQYVRISVVGVPSGAAASFYDFKVFGDTGDKVTMAQLPFDETSGTTAIDATGNGWHGTLVGGASQVAGQTGNAVDLSGTNQYVALPSGVVSNYDAITVAAWVNLDSASNWTRIFDFGSGTSTYMFLTPKNSYNGKIRFSIKNGTTFHDIDGQSALPTGGWHHVAVTLNGATGALYVDGVQVGSNTAMTLKPSNLGSTTQNWIGRSQYAADPYLDGRVDDFRIYNRALSASEVTHVINGHTALPTAELPFDGTSGTTATDLSGNGWTGTLAGGASWVAGKKGNAVDLSGTNQYVALPSGVVSGADTITVAAWVNLDTVSNWTRIFDFGSGTSKYMFLSPQNGVNGNIRFEIKNGSAVKTVDGNVALATGGWHHVAVTLDGSTGTLYVDGQQVGSNAVNIRPSQLGATTQNWIGRSQFSADPYLDGRVDDFRIYNRSLSAAEVTAVMNE</sequence>
<dbReference type="Gene3D" id="2.60.120.200">
    <property type="match status" value="2"/>
</dbReference>
<gene>
    <name evidence="9" type="ORF">DFP97_104270</name>
</gene>
<dbReference type="Gene3D" id="2.160.20.10">
    <property type="entry name" value="Single-stranded right-handed beta-helix, Pectin lyase-like"/>
    <property type="match status" value="1"/>
</dbReference>
<keyword evidence="6" id="KW-0624">Polysaccharide degradation</keyword>
<proteinExistence type="predicted"/>
<dbReference type="Proteomes" id="UP000252415">
    <property type="component" value="Unassembled WGS sequence"/>
</dbReference>
<dbReference type="SUPFAM" id="SSF49899">
    <property type="entry name" value="Concanavalin A-like lectins/glucanases"/>
    <property type="match status" value="2"/>
</dbReference>
<reference evidence="9 10" key="1">
    <citation type="submission" date="2018-07" db="EMBL/GenBank/DDBJ databases">
        <title>Genomic Encyclopedia of Type Strains, Phase III (KMG-III): the genomes of soil and plant-associated and newly described type strains.</title>
        <authorList>
            <person name="Whitman W."/>
        </authorList>
    </citation>
    <scope>NUCLEOTIDE SEQUENCE [LARGE SCALE GENOMIC DNA]</scope>
    <source>
        <strain evidence="9 10">CECT 7506</strain>
    </source>
</reference>
<dbReference type="InterPro" id="IPR011050">
    <property type="entry name" value="Pectin_lyase_fold/virulence"/>
</dbReference>
<dbReference type="PROSITE" id="PS50022">
    <property type="entry name" value="FA58C_3"/>
    <property type="match status" value="3"/>
</dbReference>
<dbReference type="InterPro" id="IPR000421">
    <property type="entry name" value="FA58C"/>
</dbReference>
<evidence type="ECO:0000259" key="8">
    <source>
        <dbReference type="PROSITE" id="PS50022"/>
    </source>
</evidence>
<dbReference type="SUPFAM" id="SSF51126">
    <property type="entry name" value="Pectin lyase-like"/>
    <property type="match status" value="1"/>
</dbReference>
<feature type="compositionally biased region" description="Polar residues" evidence="7">
    <location>
        <begin position="510"/>
        <end position="520"/>
    </location>
</feature>
<evidence type="ECO:0000313" key="9">
    <source>
        <dbReference type="EMBL" id="RCW49612.1"/>
    </source>
</evidence>
<dbReference type="OrthoDB" id="833750at2"/>
<evidence type="ECO:0000256" key="4">
    <source>
        <dbReference type="ARBA" id="ARBA00023157"/>
    </source>
</evidence>
<feature type="region of interest" description="Disordered" evidence="7">
    <location>
        <begin position="510"/>
        <end position="537"/>
    </location>
</feature>